<organism evidence="2 3">
    <name type="scientific">Lepidopterella palustris CBS 459.81</name>
    <dbReference type="NCBI Taxonomy" id="1314670"/>
    <lineage>
        <taxon>Eukaryota</taxon>
        <taxon>Fungi</taxon>
        <taxon>Dikarya</taxon>
        <taxon>Ascomycota</taxon>
        <taxon>Pezizomycotina</taxon>
        <taxon>Dothideomycetes</taxon>
        <taxon>Pleosporomycetidae</taxon>
        <taxon>Mytilinidiales</taxon>
        <taxon>Argynnaceae</taxon>
        <taxon>Lepidopterella</taxon>
    </lineage>
</organism>
<sequence>SLVTTLPAPTVAPLPILTPGKITTFPPIQQSSPTWTSLPSSGPLVPLRSAGSSGCVPEKKETLGPTRVREPMVIRQVSMKTALKFRKTLCPRRMLVP</sequence>
<gene>
    <name evidence="2" type="ORF">K432DRAFT_292716</name>
</gene>
<reference evidence="2 3" key="1">
    <citation type="journal article" date="2016" name="Nat. Commun.">
        <title>Ectomycorrhizal ecology is imprinted in the genome of the dominant symbiotic fungus Cenococcum geophilum.</title>
        <authorList>
            <consortium name="DOE Joint Genome Institute"/>
            <person name="Peter M."/>
            <person name="Kohler A."/>
            <person name="Ohm R.A."/>
            <person name="Kuo A."/>
            <person name="Krutzmann J."/>
            <person name="Morin E."/>
            <person name="Arend M."/>
            <person name="Barry K.W."/>
            <person name="Binder M."/>
            <person name="Choi C."/>
            <person name="Clum A."/>
            <person name="Copeland A."/>
            <person name="Grisel N."/>
            <person name="Haridas S."/>
            <person name="Kipfer T."/>
            <person name="LaButti K."/>
            <person name="Lindquist E."/>
            <person name="Lipzen A."/>
            <person name="Maire R."/>
            <person name="Meier B."/>
            <person name="Mihaltcheva S."/>
            <person name="Molinier V."/>
            <person name="Murat C."/>
            <person name="Poggeler S."/>
            <person name="Quandt C.A."/>
            <person name="Sperisen C."/>
            <person name="Tritt A."/>
            <person name="Tisserant E."/>
            <person name="Crous P.W."/>
            <person name="Henrissat B."/>
            <person name="Nehls U."/>
            <person name="Egli S."/>
            <person name="Spatafora J.W."/>
            <person name="Grigoriev I.V."/>
            <person name="Martin F.M."/>
        </authorList>
    </citation>
    <scope>NUCLEOTIDE SEQUENCE [LARGE SCALE GENOMIC DNA]</scope>
    <source>
        <strain evidence="2 3">CBS 459.81</strain>
    </source>
</reference>
<dbReference type="EMBL" id="KV744881">
    <property type="protein sequence ID" value="OCK82688.1"/>
    <property type="molecule type" value="Genomic_DNA"/>
</dbReference>
<proteinExistence type="predicted"/>
<feature type="region of interest" description="Disordered" evidence="1">
    <location>
        <begin position="28"/>
        <end position="64"/>
    </location>
</feature>
<feature type="compositionally biased region" description="Polar residues" evidence="1">
    <location>
        <begin position="28"/>
        <end position="40"/>
    </location>
</feature>
<evidence type="ECO:0000256" key="1">
    <source>
        <dbReference type="SAM" id="MobiDB-lite"/>
    </source>
</evidence>
<keyword evidence="3" id="KW-1185">Reference proteome</keyword>
<feature type="non-terminal residue" evidence="2">
    <location>
        <position position="1"/>
    </location>
</feature>
<evidence type="ECO:0000313" key="3">
    <source>
        <dbReference type="Proteomes" id="UP000250266"/>
    </source>
</evidence>
<name>A0A8E2EF39_9PEZI</name>
<protein>
    <submittedName>
        <fullName evidence="2">Uncharacterized protein</fullName>
    </submittedName>
</protein>
<dbReference type="Proteomes" id="UP000250266">
    <property type="component" value="Unassembled WGS sequence"/>
</dbReference>
<accession>A0A8E2EF39</accession>
<dbReference type="AlphaFoldDB" id="A0A8E2EF39"/>
<dbReference type="OrthoDB" id="3943389at2759"/>
<evidence type="ECO:0000313" key="2">
    <source>
        <dbReference type="EMBL" id="OCK82688.1"/>
    </source>
</evidence>